<feature type="domain" description="Carbohydrate kinase PfkB" evidence="7">
    <location>
        <begin position="25"/>
        <end position="299"/>
    </location>
</feature>
<dbReference type="PATRIC" id="fig|80878.5.peg.395"/>
<gene>
    <name evidence="8" type="ORF">RP29_05525</name>
</gene>
<dbReference type="InterPro" id="IPR002173">
    <property type="entry name" value="Carboh/pur_kinase_PfkB_CS"/>
</dbReference>
<evidence type="ECO:0000256" key="6">
    <source>
        <dbReference type="PIRNR" id="PIRNR000535"/>
    </source>
</evidence>
<evidence type="ECO:0000313" key="8">
    <source>
        <dbReference type="EMBL" id="KJA11589.1"/>
    </source>
</evidence>
<dbReference type="CDD" id="cd01164">
    <property type="entry name" value="FruK_PfkB_like"/>
    <property type="match status" value="1"/>
</dbReference>
<dbReference type="SUPFAM" id="SSF53613">
    <property type="entry name" value="Ribokinase-like"/>
    <property type="match status" value="1"/>
</dbReference>
<evidence type="ECO:0000259" key="7">
    <source>
        <dbReference type="Pfam" id="PF00294"/>
    </source>
</evidence>
<dbReference type="AlphaFoldDB" id="A0A0D7KC41"/>
<reference evidence="8 9" key="1">
    <citation type="submission" date="2014-12" db="EMBL/GenBank/DDBJ databases">
        <title>Isolation of bacteria from lake water.</title>
        <authorList>
            <person name="Sheng K.-Y."/>
            <person name="Chin P.-S."/>
            <person name="Chan K.-G."/>
            <person name="Tan G.S."/>
        </authorList>
    </citation>
    <scope>NUCLEOTIDE SEQUENCE [LARGE SCALE GENOMIC DNA]</scope>
    <source>
        <strain evidence="8 9">KY4</strain>
    </source>
</reference>
<dbReference type="GO" id="GO:0003872">
    <property type="term" value="F:6-phosphofructokinase activity"/>
    <property type="evidence" value="ECO:0007669"/>
    <property type="project" value="TreeGrafter"/>
</dbReference>
<sequence>MTSFLTLTPNPALDIATSTEQVLPTHKLRCGTVQRYPGGGGINVARVLHRLGAAVEARALAGGPAGAQLQTLLQQEGVACQMHPIAGDTRENMSVLETRTGQEFRFVLPGPTVDSTQSQALLEALLPTAEPGSQLARWIIASGSLPPGMPHDFYAQLARAAQQQGTPLALDTSGAALAAALEVGVALVKPSLRELRDLLQQPLNTVQECGDAAFTLVQQGAASTVAVSMGEQGAVLAQPDGAWHAPALEVPATTGTTGAGDCFLAALVWALERGDTPPEALRWGVAAGAAALLSPGTALAQAADIHRLHAQVPVPQVITVAR</sequence>
<dbReference type="InterPro" id="IPR011611">
    <property type="entry name" value="PfkB_dom"/>
</dbReference>
<protein>
    <recommendedName>
        <fullName evidence="6">Phosphofructokinase</fullName>
    </recommendedName>
</protein>
<evidence type="ECO:0000256" key="5">
    <source>
        <dbReference type="ARBA" id="ARBA00022840"/>
    </source>
</evidence>
<evidence type="ECO:0000256" key="2">
    <source>
        <dbReference type="ARBA" id="ARBA00022679"/>
    </source>
</evidence>
<dbReference type="Pfam" id="PF00294">
    <property type="entry name" value="PfkB"/>
    <property type="match status" value="1"/>
</dbReference>
<dbReference type="PANTHER" id="PTHR46566:SF2">
    <property type="entry name" value="ATP-DEPENDENT 6-PHOSPHOFRUCTOKINASE ISOZYME 2"/>
    <property type="match status" value="1"/>
</dbReference>
<proteinExistence type="inferred from homology"/>
<dbReference type="STRING" id="80878.RP29_05525"/>
<dbReference type="RefSeq" id="WP_044396580.1">
    <property type="nucleotide sequence ID" value="NZ_JXYQ01000012.1"/>
</dbReference>
<evidence type="ECO:0000256" key="1">
    <source>
        <dbReference type="ARBA" id="ARBA00010688"/>
    </source>
</evidence>
<keyword evidence="3" id="KW-0547">Nucleotide-binding</keyword>
<dbReference type="Proteomes" id="UP000032566">
    <property type="component" value="Unassembled WGS sequence"/>
</dbReference>
<keyword evidence="9" id="KW-1185">Reference proteome</keyword>
<evidence type="ECO:0000256" key="3">
    <source>
        <dbReference type="ARBA" id="ARBA00022741"/>
    </source>
</evidence>
<dbReference type="GO" id="GO:0005524">
    <property type="term" value="F:ATP binding"/>
    <property type="evidence" value="ECO:0007669"/>
    <property type="project" value="UniProtKB-KW"/>
</dbReference>
<keyword evidence="4 8" id="KW-0418">Kinase</keyword>
<dbReference type="EMBL" id="JXYQ01000012">
    <property type="protein sequence ID" value="KJA11589.1"/>
    <property type="molecule type" value="Genomic_DNA"/>
</dbReference>
<evidence type="ECO:0000256" key="4">
    <source>
        <dbReference type="ARBA" id="ARBA00022777"/>
    </source>
</evidence>
<dbReference type="InterPro" id="IPR029056">
    <property type="entry name" value="Ribokinase-like"/>
</dbReference>
<dbReference type="NCBIfam" id="TIGR03168">
    <property type="entry name" value="1-PFK"/>
    <property type="match status" value="1"/>
</dbReference>
<dbReference type="FunFam" id="3.40.1190.20:FF:000001">
    <property type="entry name" value="Phosphofructokinase"/>
    <property type="match status" value="1"/>
</dbReference>
<dbReference type="PROSITE" id="PS00583">
    <property type="entry name" value="PFKB_KINASES_1"/>
    <property type="match status" value="1"/>
</dbReference>
<accession>A0A0D7KC41</accession>
<dbReference type="PANTHER" id="PTHR46566">
    <property type="entry name" value="1-PHOSPHOFRUCTOKINASE-RELATED"/>
    <property type="match status" value="1"/>
</dbReference>
<organism evidence="8 9">
    <name type="scientific">Acidovorax temperans</name>
    <dbReference type="NCBI Taxonomy" id="80878"/>
    <lineage>
        <taxon>Bacteria</taxon>
        <taxon>Pseudomonadati</taxon>
        <taxon>Pseudomonadota</taxon>
        <taxon>Betaproteobacteria</taxon>
        <taxon>Burkholderiales</taxon>
        <taxon>Comamonadaceae</taxon>
        <taxon>Acidovorax</taxon>
    </lineage>
</organism>
<dbReference type="InterPro" id="IPR017583">
    <property type="entry name" value="Tagatose/fructose_Pkinase"/>
</dbReference>
<name>A0A0D7KC41_9BURK</name>
<comment type="similarity">
    <text evidence="1 6">Belongs to the carbohydrate kinase PfkB family.</text>
</comment>
<dbReference type="PIRSF" id="PIRSF000535">
    <property type="entry name" value="1PFK/6PFK/LacC"/>
    <property type="match status" value="1"/>
</dbReference>
<dbReference type="Gene3D" id="3.40.1190.20">
    <property type="match status" value="1"/>
</dbReference>
<dbReference type="GO" id="GO:0005829">
    <property type="term" value="C:cytosol"/>
    <property type="evidence" value="ECO:0007669"/>
    <property type="project" value="TreeGrafter"/>
</dbReference>
<dbReference type="OrthoDB" id="9801219at2"/>
<evidence type="ECO:0000313" key="9">
    <source>
        <dbReference type="Proteomes" id="UP000032566"/>
    </source>
</evidence>
<keyword evidence="5" id="KW-0067">ATP-binding</keyword>
<comment type="caution">
    <text evidence="8">The sequence shown here is derived from an EMBL/GenBank/DDBJ whole genome shotgun (WGS) entry which is preliminary data.</text>
</comment>
<keyword evidence="2 6" id="KW-0808">Transferase</keyword>